<dbReference type="STRING" id="558173.CDOO_03400"/>
<dbReference type="KEGG" id="cdo:CDOO_03400"/>
<protein>
    <submittedName>
        <fullName evidence="7">Ribonuclease</fullName>
    </submittedName>
</protein>
<dbReference type="EMBL" id="CP006764">
    <property type="protein sequence ID" value="AIT60398.1"/>
    <property type="molecule type" value="Genomic_DNA"/>
</dbReference>
<dbReference type="OrthoDB" id="4127374at2"/>
<evidence type="ECO:0000256" key="1">
    <source>
        <dbReference type="ARBA" id="ARBA00004651"/>
    </source>
</evidence>
<dbReference type="Proteomes" id="UP000029914">
    <property type="component" value="Chromosome"/>
</dbReference>
<dbReference type="GO" id="GO:0005886">
    <property type="term" value="C:plasma membrane"/>
    <property type="evidence" value="ECO:0007669"/>
    <property type="project" value="UniProtKB-SubCell"/>
</dbReference>
<keyword evidence="4 6" id="KW-1133">Transmembrane helix</keyword>
<feature type="transmembrane region" description="Helical" evidence="6">
    <location>
        <begin position="168"/>
        <end position="188"/>
    </location>
</feature>
<evidence type="ECO:0000256" key="5">
    <source>
        <dbReference type="ARBA" id="ARBA00023136"/>
    </source>
</evidence>
<organism evidence="7 8">
    <name type="scientific">Corynebacterium doosanense CAU 212 = DSM 45436</name>
    <dbReference type="NCBI Taxonomy" id="558173"/>
    <lineage>
        <taxon>Bacteria</taxon>
        <taxon>Bacillati</taxon>
        <taxon>Actinomycetota</taxon>
        <taxon>Actinomycetes</taxon>
        <taxon>Mycobacteriales</taxon>
        <taxon>Corynebacteriaceae</taxon>
        <taxon>Corynebacterium</taxon>
    </lineage>
</organism>
<dbReference type="eggNOG" id="COG1295">
    <property type="taxonomic scope" value="Bacteria"/>
</dbReference>
<dbReference type="AlphaFoldDB" id="A0A097IE30"/>
<feature type="transmembrane region" description="Helical" evidence="6">
    <location>
        <begin position="275"/>
        <end position="293"/>
    </location>
</feature>
<dbReference type="Pfam" id="PF03631">
    <property type="entry name" value="Virul_fac_BrkB"/>
    <property type="match status" value="1"/>
</dbReference>
<feature type="transmembrane region" description="Helical" evidence="6">
    <location>
        <begin position="244"/>
        <end position="269"/>
    </location>
</feature>
<name>A0A097IE30_9CORY</name>
<evidence type="ECO:0000256" key="3">
    <source>
        <dbReference type="ARBA" id="ARBA00022692"/>
    </source>
</evidence>
<gene>
    <name evidence="7" type="ORF">CDOO_03400</name>
</gene>
<keyword evidence="2" id="KW-1003">Cell membrane</keyword>
<comment type="subcellular location">
    <subcellularLocation>
        <location evidence="1">Cell membrane</location>
        <topology evidence="1">Multi-pass membrane protein</topology>
    </subcellularLocation>
</comment>
<evidence type="ECO:0000256" key="2">
    <source>
        <dbReference type="ARBA" id="ARBA00022475"/>
    </source>
</evidence>
<evidence type="ECO:0000256" key="4">
    <source>
        <dbReference type="ARBA" id="ARBA00022989"/>
    </source>
</evidence>
<keyword evidence="8" id="KW-1185">Reference proteome</keyword>
<feature type="transmembrane region" description="Helical" evidence="6">
    <location>
        <begin position="60"/>
        <end position="84"/>
    </location>
</feature>
<keyword evidence="5 6" id="KW-0472">Membrane</keyword>
<dbReference type="InterPro" id="IPR017039">
    <property type="entry name" value="Virul_fac_BrkB"/>
</dbReference>
<feature type="transmembrane region" description="Helical" evidence="6">
    <location>
        <begin position="336"/>
        <end position="356"/>
    </location>
</feature>
<evidence type="ECO:0000313" key="7">
    <source>
        <dbReference type="EMBL" id="AIT60398.1"/>
    </source>
</evidence>
<feature type="transmembrane region" description="Helical" evidence="6">
    <location>
        <begin position="208"/>
        <end position="232"/>
    </location>
</feature>
<proteinExistence type="predicted"/>
<reference evidence="7 8" key="1">
    <citation type="submission" date="2013-09" db="EMBL/GenBank/DDBJ databases">
        <title>Complete genome sequence of Corynebacterium doosanense CAU 212(T) (=DSM 45436(T)), isolated from activated sludge.</title>
        <authorList>
            <person name="Schaffert L."/>
            <person name="Albersmeier A."/>
            <person name="Kalinowski J."/>
            <person name="Ruckert C."/>
        </authorList>
    </citation>
    <scope>NUCLEOTIDE SEQUENCE [LARGE SCALE GENOMIC DNA]</scope>
    <source>
        <strain evidence="7 8">CAU 212</strain>
    </source>
</reference>
<evidence type="ECO:0000256" key="6">
    <source>
        <dbReference type="SAM" id="Phobius"/>
    </source>
</evidence>
<sequence length="360" mass="38274">MATRTAPDSRHTDHYGIERVNADEPGAVEKVREKSPVLDHLLRMNDRFASEGGNQFSAGITYFSVMAIIPLAMLSFGGLAVFLAGRPDVLQQIQDQVAGSLPDDLGSTVNQVIEQAIEQRSAVIGIGGLTALWSGLGWMTNLRAGVSAMWHLDPTEGGNFLMKKIADLVALIGLLLAFLVAFGVTIIGSSGLTERVLERMHIDGFPGMSIVIFFVGLVVGILANFLVFYWMLSALPRTKVPRNSGVKAALIGALLFEVIKQFSTLIFGALLGNPAGAVFGPVIGLMLIFYLIWRVVMYLSAWAATTEESLAIAPRHAPDPAVIHVRTEVKEAPGSGALVGLGAAIGVAGAALATWATGRR</sequence>
<accession>A0A097IE30</accession>
<dbReference type="RefSeq" id="WP_018021179.1">
    <property type="nucleotide sequence ID" value="NZ_AQUX01000002.1"/>
</dbReference>
<dbReference type="PANTHER" id="PTHR30213:SF1">
    <property type="entry name" value="INNER MEMBRANE PROTEIN YHJD"/>
    <property type="match status" value="1"/>
</dbReference>
<dbReference type="PANTHER" id="PTHR30213">
    <property type="entry name" value="INNER MEMBRANE PROTEIN YHJD"/>
    <property type="match status" value="1"/>
</dbReference>
<dbReference type="HOGENOM" id="CLU_050028_0_1_11"/>
<evidence type="ECO:0000313" key="8">
    <source>
        <dbReference type="Proteomes" id="UP000029914"/>
    </source>
</evidence>
<keyword evidence="3 6" id="KW-0812">Transmembrane</keyword>